<dbReference type="Proteomes" id="UP000265520">
    <property type="component" value="Unassembled WGS sequence"/>
</dbReference>
<sequence>MQTLRAHSQRSRHDLVQRSGRRLHRFMERTVESILISLYSAKTPTEYDGLAQQYHSREGRIPKRLHQK</sequence>
<dbReference type="EMBL" id="LXQA010300293">
    <property type="protein sequence ID" value="MCI42103.1"/>
    <property type="molecule type" value="Genomic_DNA"/>
</dbReference>
<feature type="non-terminal residue" evidence="1">
    <location>
        <position position="68"/>
    </location>
</feature>
<dbReference type="AlphaFoldDB" id="A0A392RZQ6"/>
<accession>A0A392RZQ6</accession>
<organism evidence="1 2">
    <name type="scientific">Trifolium medium</name>
    <dbReference type="NCBI Taxonomy" id="97028"/>
    <lineage>
        <taxon>Eukaryota</taxon>
        <taxon>Viridiplantae</taxon>
        <taxon>Streptophyta</taxon>
        <taxon>Embryophyta</taxon>
        <taxon>Tracheophyta</taxon>
        <taxon>Spermatophyta</taxon>
        <taxon>Magnoliopsida</taxon>
        <taxon>eudicotyledons</taxon>
        <taxon>Gunneridae</taxon>
        <taxon>Pentapetalae</taxon>
        <taxon>rosids</taxon>
        <taxon>fabids</taxon>
        <taxon>Fabales</taxon>
        <taxon>Fabaceae</taxon>
        <taxon>Papilionoideae</taxon>
        <taxon>50 kb inversion clade</taxon>
        <taxon>NPAAA clade</taxon>
        <taxon>Hologalegina</taxon>
        <taxon>IRL clade</taxon>
        <taxon>Trifolieae</taxon>
        <taxon>Trifolium</taxon>
    </lineage>
</organism>
<proteinExistence type="predicted"/>
<keyword evidence="2" id="KW-1185">Reference proteome</keyword>
<reference evidence="1 2" key="1">
    <citation type="journal article" date="2018" name="Front. Plant Sci.">
        <title>Red Clover (Trifolium pratense) and Zigzag Clover (T. medium) - A Picture of Genomic Similarities and Differences.</title>
        <authorList>
            <person name="Dluhosova J."/>
            <person name="Istvanek J."/>
            <person name="Nedelnik J."/>
            <person name="Repkova J."/>
        </authorList>
    </citation>
    <scope>NUCLEOTIDE SEQUENCE [LARGE SCALE GENOMIC DNA]</scope>
    <source>
        <strain evidence="2">cv. 10/8</strain>
        <tissue evidence="1">Leaf</tissue>
    </source>
</reference>
<name>A0A392RZQ6_9FABA</name>
<evidence type="ECO:0000313" key="2">
    <source>
        <dbReference type="Proteomes" id="UP000265520"/>
    </source>
</evidence>
<comment type="caution">
    <text evidence="1">The sequence shown here is derived from an EMBL/GenBank/DDBJ whole genome shotgun (WGS) entry which is preliminary data.</text>
</comment>
<protein>
    <submittedName>
        <fullName evidence="1">Uncharacterized protein</fullName>
    </submittedName>
</protein>
<evidence type="ECO:0000313" key="1">
    <source>
        <dbReference type="EMBL" id="MCI42103.1"/>
    </source>
</evidence>